<reference evidence="1 2" key="1">
    <citation type="submission" date="2019-09" db="EMBL/GenBank/DDBJ databases">
        <title>Draft genome sequence of Bacillus sp. JC-7.</title>
        <authorList>
            <person name="Tanaka N."/>
            <person name="Shiwa Y."/>
            <person name="Fujita N."/>
            <person name="Tanasupawat S."/>
        </authorList>
    </citation>
    <scope>NUCLEOTIDE SEQUENCE [LARGE SCALE GENOMIC DNA]</scope>
    <source>
        <strain evidence="1 2">JC-7</strain>
    </source>
</reference>
<dbReference type="EMBL" id="BKZQ01000003">
    <property type="protein sequence ID" value="GER68963.1"/>
    <property type="molecule type" value="Genomic_DNA"/>
</dbReference>
<accession>A0A5J4JAL4</accession>
<gene>
    <name evidence="1" type="ORF">BpJC7_02660</name>
</gene>
<evidence type="ECO:0000313" key="1">
    <source>
        <dbReference type="EMBL" id="GER68963.1"/>
    </source>
</evidence>
<protein>
    <recommendedName>
        <fullName evidence="3">Fur-regulated basic protein FbpA</fullName>
    </recommendedName>
</protein>
<proteinExistence type="predicted"/>
<comment type="caution">
    <text evidence="1">The sequence shown here is derived from an EMBL/GenBank/DDBJ whole genome shotgun (WGS) entry which is preliminary data.</text>
</comment>
<dbReference type="Proteomes" id="UP000391919">
    <property type="component" value="Unassembled WGS sequence"/>
</dbReference>
<evidence type="ECO:0000313" key="2">
    <source>
        <dbReference type="Proteomes" id="UP000391919"/>
    </source>
</evidence>
<dbReference type="RefSeq" id="WP_151679211.1">
    <property type="nucleotide sequence ID" value="NZ_BKZP01000001.1"/>
</dbReference>
<keyword evidence="2" id="KW-1185">Reference proteome</keyword>
<dbReference type="InterPro" id="IPR025072">
    <property type="entry name" value="Fur_reg_FbpA"/>
</dbReference>
<organism evidence="1 2">
    <name type="scientific">Weizmannia acidilactici</name>
    <dbReference type="NCBI Taxonomy" id="2607726"/>
    <lineage>
        <taxon>Bacteria</taxon>
        <taxon>Bacillati</taxon>
        <taxon>Bacillota</taxon>
        <taxon>Bacilli</taxon>
        <taxon>Bacillales</taxon>
        <taxon>Bacillaceae</taxon>
        <taxon>Heyndrickxia</taxon>
    </lineage>
</organism>
<evidence type="ECO:0008006" key="3">
    <source>
        <dbReference type="Google" id="ProtNLM"/>
    </source>
</evidence>
<name>A0A5J4JAL4_9BACI</name>
<sequence>MGNIKDRELAAEKRRNELIDRLIAFHIYKKGGKHLFELTLHELEQEYRHIQSQVHPHSGWESIHWKRKK</sequence>
<dbReference type="Pfam" id="PF13076">
    <property type="entry name" value="Fur_reg_FbpA"/>
    <property type="match status" value="1"/>
</dbReference>
<dbReference type="AlphaFoldDB" id="A0A5J4JAL4"/>